<organism evidence="1 2">
    <name type="scientific">Cyclospora cayetanensis</name>
    <dbReference type="NCBI Taxonomy" id="88456"/>
    <lineage>
        <taxon>Eukaryota</taxon>
        <taxon>Sar</taxon>
        <taxon>Alveolata</taxon>
        <taxon>Apicomplexa</taxon>
        <taxon>Conoidasida</taxon>
        <taxon>Coccidia</taxon>
        <taxon>Eucoccidiorida</taxon>
        <taxon>Eimeriorina</taxon>
        <taxon>Eimeriidae</taxon>
        <taxon>Cyclospora</taxon>
    </lineage>
</organism>
<gene>
    <name evidence="1" type="ORF">cyc_08804</name>
</gene>
<accession>A0A1D3CUH4</accession>
<dbReference type="EMBL" id="JROU02001912">
    <property type="protein sequence ID" value="OEH74850.1"/>
    <property type="molecule type" value="Genomic_DNA"/>
</dbReference>
<dbReference type="InParanoid" id="A0A1D3CUH4"/>
<dbReference type="AlphaFoldDB" id="A0A1D3CUH4"/>
<protein>
    <submittedName>
        <fullName evidence="1">Uncharacterized protein</fullName>
    </submittedName>
</protein>
<dbReference type="Proteomes" id="UP000095192">
    <property type="component" value="Unassembled WGS sequence"/>
</dbReference>
<evidence type="ECO:0000313" key="1">
    <source>
        <dbReference type="EMBL" id="OEH74850.1"/>
    </source>
</evidence>
<name>A0A1D3CUH4_9EIME</name>
<sequence>MGLWVEFLGLLSNRTFPRLYNYTEYEESFREDFLLEEAWRPSSFPLRPSRVAGDLRGRKSADCSGGSQDNPAAHILLHAI</sequence>
<dbReference type="VEuPathDB" id="ToxoDB:cyc_08804"/>
<reference evidence="1 2" key="1">
    <citation type="journal article" date="2016" name="BMC Genomics">
        <title>Comparative genomics reveals Cyclospora cayetanensis possesses coccidia-like metabolism and invasion components but unique surface antigens.</title>
        <authorList>
            <person name="Liu S."/>
            <person name="Wang L."/>
            <person name="Zheng H."/>
            <person name="Xu Z."/>
            <person name="Roellig D.M."/>
            <person name="Li N."/>
            <person name="Frace M.A."/>
            <person name="Tang K."/>
            <person name="Arrowood M.J."/>
            <person name="Moss D.M."/>
            <person name="Zhang L."/>
            <person name="Feng Y."/>
            <person name="Xiao L."/>
        </authorList>
    </citation>
    <scope>NUCLEOTIDE SEQUENCE [LARGE SCALE GENOMIC DNA]</scope>
    <source>
        <strain evidence="1 2">CHN_HEN01</strain>
    </source>
</reference>
<proteinExistence type="predicted"/>
<evidence type="ECO:0000313" key="2">
    <source>
        <dbReference type="Proteomes" id="UP000095192"/>
    </source>
</evidence>
<keyword evidence="2" id="KW-1185">Reference proteome</keyword>
<comment type="caution">
    <text evidence="1">The sequence shown here is derived from an EMBL/GenBank/DDBJ whole genome shotgun (WGS) entry which is preliminary data.</text>
</comment>